<dbReference type="Proteomes" id="UP000271587">
    <property type="component" value="Chromosome"/>
</dbReference>
<evidence type="ECO:0000313" key="2">
    <source>
        <dbReference type="Proteomes" id="UP000271587"/>
    </source>
</evidence>
<gene>
    <name evidence="1" type="ORF">CGERO_03875</name>
</gene>
<protein>
    <submittedName>
        <fullName evidence="1">Uncharacterized protein</fullName>
    </submittedName>
</protein>
<proteinExistence type="predicted"/>
<reference evidence="1 2" key="1">
    <citation type="submission" date="2018-11" db="EMBL/GenBank/DDBJ databases">
        <authorList>
            <person name="Kleinhagauer T."/>
            <person name="Glaeser S.P."/>
            <person name="Spergser J."/>
            <person name="Ruckert C."/>
            <person name="Kaempfer P."/>
            <person name="Busse H.-J."/>
        </authorList>
    </citation>
    <scope>NUCLEOTIDE SEQUENCE [LARGE SCALE GENOMIC DNA]</scope>
    <source>
        <strain evidence="1 2">W8</strain>
    </source>
</reference>
<dbReference type="KEGG" id="cgk:CGERO_03875"/>
<organism evidence="1 2">
    <name type="scientific">Corynebacterium gerontici</name>
    <dbReference type="NCBI Taxonomy" id="2079234"/>
    <lineage>
        <taxon>Bacteria</taxon>
        <taxon>Bacillati</taxon>
        <taxon>Actinomycetota</taxon>
        <taxon>Actinomycetes</taxon>
        <taxon>Mycobacteriales</taxon>
        <taxon>Corynebacteriaceae</taxon>
        <taxon>Corynebacterium</taxon>
    </lineage>
</organism>
<name>A0A3G6IZG5_9CORY</name>
<dbReference type="EMBL" id="CP033897">
    <property type="protein sequence ID" value="AZA11092.1"/>
    <property type="molecule type" value="Genomic_DNA"/>
</dbReference>
<keyword evidence="2" id="KW-1185">Reference proteome</keyword>
<evidence type="ECO:0000313" key="1">
    <source>
        <dbReference type="EMBL" id="AZA11092.1"/>
    </source>
</evidence>
<dbReference type="AlphaFoldDB" id="A0A3G6IZG5"/>
<sequence length="30" mass="3785">MAEIYDVIERLDQIFWELREINNHLNPQER</sequence>
<accession>A0A3G6IZG5</accession>